<dbReference type="Proteomes" id="UP000466794">
    <property type="component" value="Unassembled WGS sequence"/>
</dbReference>
<protein>
    <submittedName>
        <fullName evidence="2">Alpha/beta fold hydrolase</fullName>
    </submittedName>
</protein>
<dbReference type="SUPFAM" id="SSF53474">
    <property type="entry name" value="alpha/beta-Hydrolases"/>
    <property type="match status" value="1"/>
</dbReference>
<keyword evidence="2" id="KW-0378">Hydrolase</keyword>
<dbReference type="GO" id="GO:0046464">
    <property type="term" value="P:acylglycerol catabolic process"/>
    <property type="evidence" value="ECO:0007669"/>
    <property type="project" value="TreeGrafter"/>
</dbReference>
<dbReference type="GO" id="GO:0047372">
    <property type="term" value="F:monoacylglycerol lipase activity"/>
    <property type="evidence" value="ECO:0007669"/>
    <property type="project" value="TreeGrafter"/>
</dbReference>
<feature type="domain" description="AB hydrolase-1" evidence="1">
    <location>
        <begin position="35"/>
        <end position="275"/>
    </location>
</feature>
<evidence type="ECO:0000313" key="3">
    <source>
        <dbReference type="Proteomes" id="UP000466794"/>
    </source>
</evidence>
<dbReference type="GO" id="GO:0016020">
    <property type="term" value="C:membrane"/>
    <property type="evidence" value="ECO:0007669"/>
    <property type="project" value="TreeGrafter"/>
</dbReference>
<dbReference type="PANTHER" id="PTHR43798">
    <property type="entry name" value="MONOACYLGLYCEROL LIPASE"/>
    <property type="match status" value="1"/>
</dbReference>
<dbReference type="PANTHER" id="PTHR43798:SF33">
    <property type="entry name" value="HYDROLASE, PUTATIVE (AFU_ORTHOLOGUE AFUA_2G14860)-RELATED"/>
    <property type="match status" value="1"/>
</dbReference>
<dbReference type="Gene3D" id="3.40.50.1820">
    <property type="entry name" value="alpha/beta hydrolase"/>
    <property type="match status" value="1"/>
</dbReference>
<evidence type="ECO:0000313" key="2">
    <source>
        <dbReference type="EMBL" id="MVU82345.1"/>
    </source>
</evidence>
<sequence length="293" mass="33092">MDALQRWRSGGQVIDVTISGTVRRIFVRTVGTGTPLLLLHGYPSSSFEWADIEPYLAPHHMVVSFDFLGFGASEKPARYRYSIIEQADLVETLCTALGLTEVTLVAYDYGAIVATELLARRTRCAVSISRCILLNAGLYADKYRPRLAQRALLIPVLGALLARAFSERVFIRAWNEVFSPEHRLDPDVARLHYRALRENDPDGDIHRKLLRYIPERIAHATRWEDALTRTDVPMSYLWGMADPVSGRAIADELRHRHPEADLVEHADAGHCPHMEIPEHIAADLLRRTIGTPR</sequence>
<dbReference type="AlphaFoldDB" id="A0A7K1V6S4"/>
<proteinExistence type="predicted"/>
<keyword evidence="3" id="KW-1185">Reference proteome</keyword>
<dbReference type="InterPro" id="IPR029058">
    <property type="entry name" value="AB_hydrolase_fold"/>
</dbReference>
<comment type="caution">
    <text evidence="2">The sequence shown here is derived from an EMBL/GenBank/DDBJ whole genome shotgun (WGS) entry which is preliminary data.</text>
</comment>
<dbReference type="PRINTS" id="PR00412">
    <property type="entry name" value="EPOXHYDRLASE"/>
</dbReference>
<reference evidence="2 3" key="1">
    <citation type="submission" date="2019-12" db="EMBL/GenBank/DDBJ databases">
        <title>Nocardia sp. nov. ET3-3 isolated from soil.</title>
        <authorList>
            <person name="Kanchanasin P."/>
            <person name="Tanasupawat S."/>
            <person name="Yuki M."/>
            <person name="Kudo T."/>
        </authorList>
    </citation>
    <scope>NUCLEOTIDE SEQUENCE [LARGE SCALE GENOMIC DNA]</scope>
    <source>
        <strain evidence="2 3">ET3-3</strain>
    </source>
</reference>
<organism evidence="2 3">
    <name type="scientific">Nocardia terrae</name>
    <dbReference type="NCBI Taxonomy" id="2675851"/>
    <lineage>
        <taxon>Bacteria</taxon>
        <taxon>Bacillati</taxon>
        <taxon>Actinomycetota</taxon>
        <taxon>Actinomycetes</taxon>
        <taxon>Mycobacteriales</taxon>
        <taxon>Nocardiaceae</taxon>
        <taxon>Nocardia</taxon>
    </lineage>
</organism>
<evidence type="ECO:0000259" key="1">
    <source>
        <dbReference type="Pfam" id="PF00561"/>
    </source>
</evidence>
<dbReference type="RefSeq" id="WP_157391963.1">
    <property type="nucleotide sequence ID" value="NZ_WRPP01000009.1"/>
</dbReference>
<gene>
    <name evidence="2" type="ORF">GPX89_34565</name>
</gene>
<dbReference type="InterPro" id="IPR050266">
    <property type="entry name" value="AB_hydrolase_sf"/>
</dbReference>
<name>A0A7K1V6S4_9NOCA</name>
<dbReference type="InterPro" id="IPR000073">
    <property type="entry name" value="AB_hydrolase_1"/>
</dbReference>
<dbReference type="EMBL" id="WRPP01000009">
    <property type="protein sequence ID" value="MVU82345.1"/>
    <property type="molecule type" value="Genomic_DNA"/>
</dbReference>
<dbReference type="InterPro" id="IPR000639">
    <property type="entry name" value="Epox_hydrolase-like"/>
</dbReference>
<accession>A0A7K1V6S4</accession>
<dbReference type="Pfam" id="PF00561">
    <property type="entry name" value="Abhydrolase_1"/>
    <property type="match status" value="1"/>
</dbReference>